<dbReference type="GO" id="GO:0032259">
    <property type="term" value="P:methylation"/>
    <property type="evidence" value="ECO:0007669"/>
    <property type="project" value="UniProtKB-KW"/>
</dbReference>
<feature type="domain" description="O-methyltransferase dimerisation" evidence="7">
    <location>
        <begin position="30"/>
        <end position="101"/>
    </location>
</feature>
<evidence type="ECO:0000259" key="7">
    <source>
        <dbReference type="Pfam" id="PF08100"/>
    </source>
</evidence>
<dbReference type="InterPro" id="IPR029063">
    <property type="entry name" value="SAM-dependent_MTases_sf"/>
</dbReference>
<feature type="domain" description="O-methyltransferase C-terminal" evidence="6">
    <location>
        <begin position="146"/>
        <end position="335"/>
    </location>
</feature>
<dbReference type="Gene3D" id="3.40.50.150">
    <property type="entry name" value="Vaccinia Virus protein VP39"/>
    <property type="match status" value="1"/>
</dbReference>
<dbReference type="InterPro" id="IPR036390">
    <property type="entry name" value="WH_DNA-bd_sf"/>
</dbReference>
<sequence length="354" mass="38175">MTSSLAAEQQSPTGPTFGSGGPQHHLLTVLAGKMISATVCTLAQVGVADHLADGPRPVAELAAATQTDPGMLYRFLRAAASVGIFAELPDGRFELTGTGEYLRSDVPGSLRHLAWLYGEESIWNCFGYAVETLRTGEPAGPKVRDGKGWFEYMEERPVVAEVFHRAMTGTSNMAAQVADSYDFSRFSFIADIGGGQGRLLAAILGKNPGARGLLFDQASAIDGAAEVLAKHDVADRAELVVGDFFVEITPGPDAYLLKAILHDWDDDDCVAILRNIRTALGDKSEGRVFIVEAVVPDGNDWHFSKAMDIAMGVSLGSKERNLRDWRELLAASGFELVDTTKTMPPHWIIEARPI</sequence>
<dbReference type="PANTHER" id="PTHR43712">
    <property type="entry name" value="PUTATIVE (AFU_ORTHOLOGUE AFUA_4G14580)-RELATED"/>
    <property type="match status" value="1"/>
</dbReference>
<feature type="region of interest" description="Disordered" evidence="5">
    <location>
        <begin position="1"/>
        <end position="20"/>
    </location>
</feature>
<evidence type="ECO:0000313" key="9">
    <source>
        <dbReference type="Proteomes" id="UP000306628"/>
    </source>
</evidence>
<dbReference type="Gene3D" id="1.10.287.1350">
    <property type="match status" value="1"/>
</dbReference>
<keyword evidence="3" id="KW-0949">S-adenosyl-L-methionine</keyword>
<dbReference type="InterPro" id="IPR016461">
    <property type="entry name" value="COMT-like"/>
</dbReference>
<dbReference type="PANTHER" id="PTHR43712:SF2">
    <property type="entry name" value="O-METHYLTRANSFERASE CICE"/>
    <property type="match status" value="1"/>
</dbReference>
<dbReference type="SUPFAM" id="SSF46785">
    <property type="entry name" value="Winged helix' DNA-binding domain"/>
    <property type="match status" value="1"/>
</dbReference>
<proteinExistence type="predicted"/>
<dbReference type="Pfam" id="PF00891">
    <property type="entry name" value="Methyltransf_2"/>
    <property type="match status" value="1"/>
</dbReference>
<accession>A0A5S4GW67</accession>
<evidence type="ECO:0000256" key="2">
    <source>
        <dbReference type="ARBA" id="ARBA00022679"/>
    </source>
</evidence>
<dbReference type="CDD" id="cd02440">
    <property type="entry name" value="AdoMet_MTases"/>
    <property type="match status" value="1"/>
</dbReference>
<feature type="active site" description="Proton acceptor" evidence="4">
    <location>
        <position position="262"/>
    </location>
</feature>
<comment type="caution">
    <text evidence="8">The sequence shown here is derived from an EMBL/GenBank/DDBJ whole genome shotgun (WGS) entry which is preliminary data.</text>
</comment>
<dbReference type="InterPro" id="IPR036388">
    <property type="entry name" value="WH-like_DNA-bd_sf"/>
</dbReference>
<evidence type="ECO:0000256" key="3">
    <source>
        <dbReference type="ARBA" id="ARBA00022691"/>
    </source>
</evidence>
<evidence type="ECO:0000259" key="6">
    <source>
        <dbReference type="Pfam" id="PF00891"/>
    </source>
</evidence>
<dbReference type="GO" id="GO:0046983">
    <property type="term" value="F:protein dimerization activity"/>
    <property type="evidence" value="ECO:0007669"/>
    <property type="project" value="InterPro"/>
</dbReference>
<feature type="compositionally biased region" description="Polar residues" evidence="5">
    <location>
        <begin position="1"/>
        <end position="10"/>
    </location>
</feature>
<name>A0A5S4GW67_9ACTN</name>
<dbReference type="Proteomes" id="UP000306628">
    <property type="component" value="Unassembled WGS sequence"/>
</dbReference>
<dbReference type="InterPro" id="IPR012967">
    <property type="entry name" value="COMT_dimerisation"/>
</dbReference>
<keyword evidence="1 8" id="KW-0489">Methyltransferase</keyword>
<evidence type="ECO:0000313" key="8">
    <source>
        <dbReference type="EMBL" id="TMR36741.1"/>
    </source>
</evidence>
<keyword evidence="2 8" id="KW-0808">Transferase</keyword>
<organism evidence="8 9">
    <name type="scientific">Nonomuraea zeae</name>
    <dbReference type="NCBI Taxonomy" id="1642303"/>
    <lineage>
        <taxon>Bacteria</taxon>
        <taxon>Bacillati</taxon>
        <taxon>Actinomycetota</taxon>
        <taxon>Actinomycetes</taxon>
        <taxon>Streptosporangiales</taxon>
        <taxon>Streptosporangiaceae</taxon>
        <taxon>Nonomuraea</taxon>
    </lineage>
</organism>
<protein>
    <submittedName>
        <fullName evidence="8">O-methyltransferase</fullName>
    </submittedName>
</protein>
<dbReference type="GO" id="GO:0008171">
    <property type="term" value="F:O-methyltransferase activity"/>
    <property type="evidence" value="ECO:0007669"/>
    <property type="project" value="InterPro"/>
</dbReference>
<dbReference type="PROSITE" id="PS51683">
    <property type="entry name" value="SAM_OMT_II"/>
    <property type="match status" value="1"/>
</dbReference>
<evidence type="ECO:0000256" key="1">
    <source>
        <dbReference type="ARBA" id="ARBA00022603"/>
    </source>
</evidence>
<dbReference type="OrthoDB" id="4145676at2"/>
<reference evidence="8 9" key="1">
    <citation type="submission" date="2019-05" db="EMBL/GenBank/DDBJ databases">
        <title>Draft genome sequence of Nonomuraea zeae DSM 100528.</title>
        <authorList>
            <person name="Saricaoglu S."/>
            <person name="Isik K."/>
        </authorList>
    </citation>
    <scope>NUCLEOTIDE SEQUENCE [LARGE SCALE GENOMIC DNA]</scope>
    <source>
        <strain evidence="8 9">DSM 100528</strain>
    </source>
</reference>
<dbReference type="EMBL" id="VCKX01000022">
    <property type="protein sequence ID" value="TMR36741.1"/>
    <property type="molecule type" value="Genomic_DNA"/>
</dbReference>
<gene>
    <name evidence="8" type="ORF">ETD85_10125</name>
</gene>
<dbReference type="Gene3D" id="1.10.10.10">
    <property type="entry name" value="Winged helix-like DNA-binding domain superfamily/Winged helix DNA-binding domain"/>
    <property type="match status" value="1"/>
</dbReference>
<dbReference type="InterPro" id="IPR001077">
    <property type="entry name" value="COMT_C"/>
</dbReference>
<dbReference type="Pfam" id="PF08100">
    <property type="entry name" value="Dimerisation"/>
    <property type="match status" value="1"/>
</dbReference>
<evidence type="ECO:0000256" key="5">
    <source>
        <dbReference type="SAM" id="MobiDB-lite"/>
    </source>
</evidence>
<dbReference type="RefSeq" id="WP_138689370.1">
    <property type="nucleotide sequence ID" value="NZ_JBHSAZ010000107.1"/>
</dbReference>
<dbReference type="AlphaFoldDB" id="A0A5S4GW67"/>
<keyword evidence="9" id="KW-1185">Reference proteome</keyword>
<dbReference type="PIRSF" id="PIRSF005739">
    <property type="entry name" value="O-mtase"/>
    <property type="match status" value="1"/>
</dbReference>
<dbReference type="SUPFAM" id="SSF53335">
    <property type="entry name" value="S-adenosyl-L-methionine-dependent methyltransferases"/>
    <property type="match status" value="1"/>
</dbReference>
<evidence type="ECO:0000256" key="4">
    <source>
        <dbReference type="PIRSR" id="PIRSR005739-1"/>
    </source>
</evidence>